<evidence type="ECO:0000313" key="2">
    <source>
        <dbReference type="EMBL" id="RUS79664.1"/>
    </source>
</evidence>
<dbReference type="InterPro" id="IPR001496">
    <property type="entry name" value="SOCS_box"/>
</dbReference>
<gene>
    <name evidence="2" type="ORF">EGW08_012587</name>
</gene>
<organism evidence="2 3">
    <name type="scientific">Elysia chlorotica</name>
    <name type="common">Eastern emerald elysia</name>
    <name type="synonym">Sea slug</name>
    <dbReference type="NCBI Taxonomy" id="188477"/>
    <lineage>
        <taxon>Eukaryota</taxon>
        <taxon>Metazoa</taxon>
        <taxon>Spiralia</taxon>
        <taxon>Lophotrochozoa</taxon>
        <taxon>Mollusca</taxon>
        <taxon>Gastropoda</taxon>
        <taxon>Heterobranchia</taxon>
        <taxon>Euthyneura</taxon>
        <taxon>Panpulmonata</taxon>
        <taxon>Sacoglossa</taxon>
        <taxon>Placobranchoidea</taxon>
        <taxon>Plakobranchidae</taxon>
        <taxon>Elysia</taxon>
    </lineage>
</organism>
<dbReference type="OrthoDB" id="10528446at2759"/>
<dbReference type="AlphaFoldDB" id="A0A3S1BBL6"/>
<dbReference type="InterPro" id="IPR036036">
    <property type="entry name" value="SOCS_box-like_dom_sf"/>
</dbReference>
<sequence length="207" mass="23853">GTCTTATIFESILFTSRDVDIIKYLIQNGCTPSVKDLQSKPFLSFRCRTFRRSLVALILRAVQDEVFNMQTARTLLSMLEASGYQLTKDSFCRHLMDIVSRLSANIHQVNWDDNGDVVLLTSQVDFAMRPFHWSGLWAALDEDIVTYVNGLISRMSKPPQIPSLSSICRMRIRGRLYETQRVHQLHKFVDQLPLPSVFKRYLTLEDF</sequence>
<dbReference type="Pfam" id="PF07525">
    <property type="entry name" value="SOCS_box"/>
    <property type="match status" value="1"/>
</dbReference>
<protein>
    <recommendedName>
        <fullName evidence="1">SOCS box domain-containing protein</fullName>
    </recommendedName>
</protein>
<dbReference type="PROSITE" id="PS50225">
    <property type="entry name" value="SOCS"/>
    <property type="match status" value="1"/>
</dbReference>
<feature type="domain" description="SOCS box" evidence="1">
    <location>
        <begin position="150"/>
        <end position="207"/>
    </location>
</feature>
<keyword evidence="3" id="KW-1185">Reference proteome</keyword>
<dbReference type="SMART" id="SM00969">
    <property type="entry name" value="SOCS_box"/>
    <property type="match status" value="1"/>
</dbReference>
<accession>A0A3S1BBL6</accession>
<dbReference type="CDD" id="cd03587">
    <property type="entry name" value="SOCS"/>
    <property type="match status" value="1"/>
</dbReference>
<name>A0A3S1BBL6_ELYCH</name>
<proteinExistence type="predicted"/>
<dbReference type="GO" id="GO:0035556">
    <property type="term" value="P:intracellular signal transduction"/>
    <property type="evidence" value="ECO:0007669"/>
    <property type="project" value="InterPro"/>
</dbReference>
<feature type="non-terminal residue" evidence="2">
    <location>
        <position position="1"/>
    </location>
</feature>
<dbReference type="EMBL" id="RQTK01000436">
    <property type="protein sequence ID" value="RUS79664.1"/>
    <property type="molecule type" value="Genomic_DNA"/>
</dbReference>
<comment type="caution">
    <text evidence="2">The sequence shown here is derived from an EMBL/GenBank/DDBJ whole genome shotgun (WGS) entry which is preliminary data.</text>
</comment>
<reference evidence="2 3" key="1">
    <citation type="submission" date="2019-01" db="EMBL/GenBank/DDBJ databases">
        <title>A draft genome assembly of the solar-powered sea slug Elysia chlorotica.</title>
        <authorList>
            <person name="Cai H."/>
            <person name="Li Q."/>
            <person name="Fang X."/>
            <person name="Li J."/>
            <person name="Curtis N.E."/>
            <person name="Altenburger A."/>
            <person name="Shibata T."/>
            <person name="Feng M."/>
            <person name="Maeda T."/>
            <person name="Schwartz J.A."/>
            <person name="Shigenobu S."/>
            <person name="Lundholm N."/>
            <person name="Nishiyama T."/>
            <person name="Yang H."/>
            <person name="Hasebe M."/>
            <person name="Li S."/>
            <person name="Pierce S.K."/>
            <person name="Wang J."/>
        </authorList>
    </citation>
    <scope>NUCLEOTIDE SEQUENCE [LARGE SCALE GENOMIC DNA]</scope>
    <source>
        <strain evidence="2">EC2010</strain>
        <tissue evidence="2">Whole organism of an adult</tissue>
    </source>
</reference>
<dbReference type="Proteomes" id="UP000271974">
    <property type="component" value="Unassembled WGS sequence"/>
</dbReference>
<evidence type="ECO:0000313" key="3">
    <source>
        <dbReference type="Proteomes" id="UP000271974"/>
    </source>
</evidence>
<dbReference type="SUPFAM" id="SSF158235">
    <property type="entry name" value="SOCS box-like"/>
    <property type="match status" value="1"/>
</dbReference>
<evidence type="ECO:0000259" key="1">
    <source>
        <dbReference type="PROSITE" id="PS50225"/>
    </source>
</evidence>